<evidence type="ECO:0000313" key="2">
    <source>
        <dbReference type="Proteomes" id="UP000005952"/>
    </source>
</evidence>
<reference evidence="1 2" key="1">
    <citation type="journal article" date="2013" name="Genome Announc.">
        <title>Genome sequences for three denitrifying bacterial strains isolated from a uranium- and nitrate-contaminated subsurface environment.</title>
        <authorList>
            <person name="Venkatramanan R."/>
            <person name="Prakash O."/>
            <person name="Woyke T."/>
            <person name="Chain P."/>
            <person name="Goodwin L.A."/>
            <person name="Watson D."/>
            <person name="Brooks S."/>
            <person name="Kostka J.E."/>
            <person name="Green S.J."/>
        </authorList>
    </citation>
    <scope>NUCLEOTIDE SEQUENCE [LARGE SCALE GENOMIC DNA]</scope>
    <source>
        <strain evidence="1 2">1NES1</strain>
    </source>
</reference>
<dbReference type="STRING" id="670307.HYPDE_40683"/>
<accession>N0BI28</accession>
<evidence type="ECO:0000313" key="1">
    <source>
        <dbReference type="EMBL" id="AGK59805.1"/>
    </source>
</evidence>
<protein>
    <submittedName>
        <fullName evidence="1">Uncharacterized protein</fullName>
    </submittedName>
</protein>
<dbReference type="Proteomes" id="UP000005952">
    <property type="component" value="Chromosome"/>
</dbReference>
<dbReference type="HOGENOM" id="CLU_2436819_0_0_5"/>
<keyword evidence="2" id="KW-1185">Reference proteome</keyword>
<name>N0BI28_9HYPH</name>
<organism evidence="1 2">
    <name type="scientific">Hyphomicrobium denitrificans 1NES1</name>
    <dbReference type="NCBI Taxonomy" id="670307"/>
    <lineage>
        <taxon>Bacteria</taxon>
        <taxon>Pseudomonadati</taxon>
        <taxon>Pseudomonadota</taxon>
        <taxon>Alphaproteobacteria</taxon>
        <taxon>Hyphomicrobiales</taxon>
        <taxon>Hyphomicrobiaceae</taxon>
        <taxon>Hyphomicrobium</taxon>
    </lineage>
</organism>
<dbReference type="AlphaFoldDB" id="N0BI28"/>
<dbReference type="KEGG" id="hdt:HYPDE_40683"/>
<sequence>MCLDIADLRDGRWKPLSQPSTRHENPVCTLTLGALRGVPAEGGVPATAAPVRGKAFTQLEEVRWRLELGPRQARHGRLTRIFSVSHYAGV</sequence>
<gene>
    <name evidence="1" type="ORF">HYPDE_40683</name>
</gene>
<proteinExistence type="predicted"/>
<dbReference type="EMBL" id="CP005587">
    <property type="protein sequence ID" value="AGK59805.1"/>
    <property type="molecule type" value="Genomic_DNA"/>
</dbReference>